<reference evidence="1" key="1">
    <citation type="submission" date="2021-02" db="EMBL/GenBank/DDBJ databases">
        <authorList>
            <consortium name="DOE Joint Genome Institute"/>
            <person name="Ahrendt S."/>
            <person name="Looney B.P."/>
            <person name="Miyauchi S."/>
            <person name="Morin E."/>
            <person name="Drula E."/>
            <person name="Courty P.E."/>
            <person name="Chicoki N."/>
            <person name="Fauchery L."/>
            <person name="Kohler A."/>
            <person name="Kuo A."/>
            <person name="Labutti K."/>
            <person name="Pangilinan J."/>
            <person name="Lipzen A."/>
            <person name="Riley R."/>
            <person name="Andreopoulos W."/>
            <person name="He G."/>
            <person name="Johnson J."/>
            <person name="Barry K.W."/>
            <person name="Grigoriev I.V."/>
            <person name="Nagy L."/>
            <person name="Hibbett D."/>
            <person name="Henrissat B."/>
            <person name="Matheny P.B."/>
            <person name="Labbe J."/>
            <person name="Martin F."/>
        </authorList>
    </citation>
    <scope>NUCLEOTIDE SEQUENCE</scope>
    <source>
        <strain evidence="1">FP105234-sp</strain>
    </source>
</reference>
<organism evidence="1 2">
    <name type="scientific">Auriscalpium vulgare</name>
    <dbReference type="NCBI Taxonomy" id="40419"/>
    <lineage>
        <taxon>Eukaryota</taxon>
        <taxon>Fungi</taxon>
        <taxon>Dikarya</taxon>
        <taxon>Basidiomycota</taxon>
        <taxon>Agaricomycotina</taxon>
        <taxon>Agaricomycetes</taxon>
        <taxon>Russulales</taxon>
        <taxon>Auriscalpiaceae</taxon>
        <taxon>Auriscalpium</taxon>
    </lineage>
</organism>
<dbReference type="Proteomes" id="UP000814033">
    <property type="component" value="Unassembled WGS sequence"/>
</dbReference>
<protein>
    <submittedName>
        <fullName evidence="1">Uncharacterized protein</fullName>
    </submittedName>
</protein>
<dbReference type="EMBL" id="MU276137">
    <property type="protein sequence ID" value="KAI0041210.1"/>
    <property type="molecule type" value="Genomic_DNA"/>
</dbReference>
<comment type="caution">
    <text evidence="1">The sequence shown here is derived from an EMBL/GenBank/DDBJ whole genome shotgun (WGS) entry which is preliminary data.</text>
</comment>
<accession>A0ACB8RB68</accession>
<evidence type="ECO:0000313" key="2">
    <source>
        <dbReference type="Proteomes" id="UP000814033"/>
    </source>
</evidence>
<evidence type="ECO:0000313" key="1">
    <source>
        <dbReference type="EMBL" id="KAI0041210.1"/>
    </source>
</evidence>
<keyword evidence="2" id="KW-1185">Reference proteome</keyword>
<name>A0ACB8RB68_9AGAM</name>
<proteinExistence type="predicted"/>
<sequence>MSTSPPFSFQADQSLIFKALLLALGFDGTVVVGPGNDPVAAAGTNHLPGCSCSSTNKGRNLVVFINGAETLYSQFTSIMHSLHEKPVLKGYRWLAENYQDGDRIFLFGHSLQEANEVRRLADMINMDGIVYKNSVRYIDYFLRTWEADSSSTPKTVKDTPGQICACYYICSRVFKSELELASMAKSGPHIKYQTTFWRSLISWARLGYTARAPGGGGPRATSIVRLLHRPHEHRVLAALYSADALVAFLAAATACIAAPFCASTSKRSWRKMCGREPASMDTREGLRATCARDPHLEELAVRGGHYAGWARMLRRPRGLRQVEVCGTVVLSFCAALWGQGFIPALSVLVISGVDLTARRRCGTSALSGRARAWGNVMRKVVLVGWEVDDNNVRRLQESVPGGGQAAGSVGIWF</sequence>
<gene>
    <name evidence="1" type="ORF">FA95DRAFT_1576499</name>
</gene>
<reference evidence="1" key="2">
    <citation type="journal article" date="2022" name="New Phytol.">
        <title>Evolutionary transition to the ectomycorrhizal habit in the genomes of a hyperdiverse lineage of mushroom-forming fungi.</title>
        <authorList>
            <person name="Looney B."/>
            <person name="Miyauchi S."/>
            <person name="Morin E."/>
            <person name="Drula E."/>
            <person name="Courty P.E."/>
            <person name="Kohler A."/>
            <person name="Kuo A."/>
            <person name="LaButti K."/>
            <person name="Pangilinan J."/>
            <person name="Lipzen A."/>
            <person name="Riley R."/>
            <person name="Andreopoulos W."/>
            <person name="He G."/>
            <person name="Johnson J."/>
            <person name="Nolan M."/>
            <person name="Tritt A."/>
            <person name="Barry K.W."/>
            <person name="Grigoriev I.V."/>
            <person name="Nagy L.G."/>
            <person name="Hibbett D."/>
            <person name="Henrissat B."/>
            <person name="Matheny P.B."/>
            <person name="Labbe J."/>
            <person name="Martin F.M."/>
        </authorList>
    </citation>
    <scope>NUCLEOTIDE SEQUENCE</scope>
    <source>
        <strain evidence="1">FP105234-sp</strain>
    </source>
</reference>